<dbReference type="AlphaFoldDB" id="A0A7X3K318"/>
<dbReference type="InterPro" id="IPR051310">
    <property type="entry name" value="MCP_chemotaxis"/>
</dbReference>
<evidence type="ECO:0000256" key="6">
    <source>
        <dbReference type="ARBA" id="ARBA00023136"/>
    </source>
</evidence>
<keyword evidence="2" id="KW-1003">Cell membrane</keyword>
<dbReference type="Gene3D" id="1.10.8.500">
    <property type="entry name" value="HAMP domain in histidine kinase"/>
    <property type="match status" value="1"/>
</dbReference>
<comment type="subcellular location">
    <subcellularLocation>
        <location evidence="1">Cell membrane</location>
        <topology evidence="1">Multi-pass membrane protein</topology>
    </subcellularLocation>
</comment>
<feature type="transmembrane region" description="Helical" evidence="10">
    <location>
        <begin position="9"/>
        <end position="29"/>
    </location>
</feature>
<keyword evidence="5 10" id="KW-1133">Transmembrane helix</keyword>
<evidence type="ECO:0000256" key="8">
    <source>
        <dbReference type="PROSITE-ProRule" id="PRU00284"/>
    </source>
</evidence>
<proteinExistence type="inferred from homology"/>
<feature type="transmembrane region" description="Helical" evidence="10">
    <location>
        <begin position="185"/>
        <end position="207"/>
    </location>
</feature>
<reference evidence="13 14" key="1">
    <citation type="submission" date="2019-12" db="EMBL/GenBank/DDBJ databases">
        <title>Devosia maris sp. nov., isolated from the deep seawater.</title>
        <authorList>
            <person name="Liu Y."/>
        </authorList>
    </citation>
    <scope>NUCLEOTIDE SEQUENCE [LARGE SCALE GENOMIC DNA]</scope>
    <source>
        <strain evidence="13 14">L53-10-65</strain>
    </source>
</reference>
<dbReference type="Pfam" id="PF00015">
    <property type="entry name" value="MCPsignal"/>
    <property type="match status" value="1"/>
</dbReference>
<dbReference type="PANTHER" id="PTHR43531:SF11">
    <property type="entry name" value="METHYL-ACCEPTING CHEMOTAXIS PROTEIN 3"/>
    <property type="match status" value="1"/>
</dbReference>
<feature type="domain" description="HAMP" evidence="12">
    <location>
        <begin position="296"/>
        <end position="348"/>
    </location>
</feature>
<evidence type="ECO:0000256" key="5">
    <source>
        <dbReference type="ARBA" id="ARBA00022989"/>
    </source>
</evidence>
<dbReference type="PANTHER" id="PTHR43531">
    <property type="entry name" value="PROTEIN ICFG"/>
    <property type="match status" value="1"/>
</dbReference>
<dbReference type="PROSITE" id="PS50885">
    <property type="entry name" value="HAMP"/>
    <property type="match status" value="2"/>
</dbReference>
<dbReference type="Pfam" id="PF00672">
    <property type="entry name" value="HAMP"/>
    <property type="match status" value="2"/>
</dbReference>
<dbReference type="Gene3D" id="3.30.450.20">
    <property type="entry name" value="PAS domain"/>
    <property type="match status" value="1"/>
</dbReference>
<sequence>MSLRISTKLIIMGVLALTMMIAGTIFSLYNSQTRLVEDRKAMLSAMTDAATSVIEAYAARAEAGELTREDAQTQAIAAIEAMRYSGNEYFFINDMTPVMIMHPIKPDLNGQDLTQTADPDGKRLFVEFVKTVKAGGAGFVDYLWPKPGNDAPQPKLSHVAGTSWGWIVGTGVYVDDLEAAFWDNVSLLGAALLAGIAIMAAAAYLIARSITRPVNSLTAAMAGLAQGNHEVEVPATTASDEIGDMARAVLVFKQSAIDKLATEAEAAEVRQSREAERVRAEQERLASQEAKAVEAKSDLASVEELARALQALAAGDLGYRITAELPPKTQRLKDDFNRTADSLSDIIVNLRRTSEELRNATGEMLTGTNDLSERTTRQAASIEETSAAMEQLAATVMENARRAKDAASTASVVTQAAEEGGKVMEQATAAMGRITASSAKVSDIIRLIDDIAFQTNLLALNASVEAARAGDAGKGFAVVAIEVRRLAQSAAEASSDVKALIEQSSNEVGGGSQLVSQAAERLAAMLEAARSNKERMQAIVNDSGEQASAINEINAAIQQMDKMTQHNAALVEQTSAAIAQAEAQASALDRIVEVFRAGEQSAPSAGKSRSSLKAA</sequence>
<protein>
    <submittedName>
        <fullName evidence="13">HAMP domain-containing protein</fullName>
    </submittedName>
</protein>
<comment type="similarity">
    <text evidence="7">Belongs to the methyl-accepting chemotaxis (MCP) protein family.</text>
</comment>
<dbReference type="SMART" id="SM00304">
    <property type="entry name" value="HAMP"/>
    <property type="match status" value="2"/>
</dbReference>
<dbReference type="RefSeq" id="WP_157289672.1">
    <property type="nucleotide sequence ID" value="NZ_WQRF01000001.1"/>
</dbReference>
<feature type="domain" description="HAMP" evidence="12">
    <location>
        <begin position="208"/>
        <end position="261"/>
    </location>
</feature>
<dbReference type="CDD" id="cd06225">
    <property type="entry name" value="HAMP"/>
    <property type="match status" value="1"/>
</dbReference>
<dbReference type="PROSITE" id="PS50111">
    <property type="entry name" value="CHEMOTAXIS_TRANSDUC_2"/>
    <property type="match status" value="1"/>
</dbReference>
<dbReference type="EMBL" id="WQRF01000001">
    <property type="protein sequence ID" value="MVS98826.1"/>
    <property type="molecule type" value="Genomic_DNA"/>
</dbReference>
<evidence type="ECO:0000256" key="7">
    <source>
        <dbReference type="ARBA" id="ARBA00029447"/>
    </source>
</evidence>
<keyword evidence="9" id="KW-0175">Coiled coil</keyword>
<evidence type="ECO:0000256" key="3">
    <source>
        <dbReference type="ARBA" id="ARBA00022500"/>
    </source>
</evidence>
<organism evidence="13 14">
    <name type="scientific">Devosia marina</name>
    <dbReference type="NCBI Taxonomy" id="2683198"/>
    <lineage>
        <taxon>Bacteria</taxon>
        <taxon>Pseudomonadati</taxon>
        <taxon>Pseudomonadota</taxon>
        <taxon>Alphaproteobacteria</taxon>
        <taxon>Hyphomicrobiales</taxon>
        <taxon>Devosiaceae</taxon>
        <taxon>Devosia</taxon>
    </lineage>
</organism>
<dbReference type="GO" id="GO:0007165">
    <property type="term" value="P:signal transduction"/>
    <property type="evidence" value="ECO:0007669"/>
    <property type="project" value="UniProtKB-KW"/>
</dbReference>
<dbReference type="Gene3D" id="1.10.287.950">
    <property type="entry name" value="Methyl-accepting chemotaxis protein"/>
    <property type="match status" value="1"/>
</dbReference>
<evidence type="ECO:0000256" key="1">
    <source>
        <dbReference type="ARBA" id="ARBA00004651"/>
    </source>
</evidence>
<keyword evidence="6 10" id="KW-0472">Membrane</keyword>
<feature type="domain" description="Methyl-accepting transducer" evidence="11">
    <location>
        <begin position="353"/>
        <end position="582"/>
    </location>
</feature>
<feature type="coiled-coil region" evidence="9">
    <location>
        <begin position="483"/>
        <end position="591"/>
    </location>
</feature>
<keyword evidence="4 10" id="KW-0812">Transmembrane</keyword>
<dbReference type="SMART" id="SM01049">
    <property type="entry name" value="Cache_2"/>
    <property type="match status" value="1"/>
</dbReference>
<evidence type="ECO:0000256" key="4">
    <source>
        <dbReference type="ARBA" id="ARBA00022692"/>
    </source>
</evidence>
<dbReference type="Pfam" id="PF17200">
    <property type="entry name" value="sCache_2"/>
    <property type="match status" value="1"/>
</dbReference>
<gene>
    <name evidence="13" type="ORF">GO014_07305</name>
</gene>
<dbReference type="Proteomes" id="UP000438106">
    <property type="component" value="Unassembled WGS sequence"/>
</dbReference>
<evidence type="ECO:0000256" key="10">
    <source>
        <dbReference type="SAM" id="Phobius"/>
    </source>
</evidence>
<comment type="caution">
    <text evidence="13">The sequence shown here is derived from an EMBL/GenBank/DDBJ whole genome shotgun (WGS) entry which is preliminary data.</text>
</comment>
<feature type="coiled-coil region" evidence="9">
    <location>
        <begin position="278"/>
        <end position="312"/>
    </location>
</feature>
<keyword evidence="8" id="KW-0807">Transducer</keyword>
<dbReference type="GO" id="GO:0005886">
    <property type="term" value="C:plasma membrane"/>
    <property type="evidence" value="ECO:0007669"/>
    <property type="project" value="UniProtKB-SubCell"/>
</dbReference>
<evidence type="ECO:0000256" key="9">
    <source>
        <dbReference type="SAM" id="Coils"/>
    </source>
</evidence>
<dbReference type="SUPFAM" id="SSF158472">
    <property type="entry name" value="HAMP domain-like"/>
    <property type="match status" value="1"/>
</dbReference>
<dbReference type="CDD" id="cd11386">
    <property type="entry name" value="MCP_signal"/>
    <property type="match status" value="1"/>
</dbReference>
<evidence type="ECO:0000259" key="12">
    <source>
        <dbReference type="PROSITE" id="PS50885"/>
    </source>
</evidence>
<evidence type="ECO:0000313" key="14">
    <source>
        <dbReference type="Proteomes" id="UP000438106"/>
    </source>
</evidence>
<keyword evidence="3" id="KW-0145">Chemotaxis</keyword>
<evidence type="ECO:0000256" key="2">
    <source>
        <dbReference type="ARBA" id="ARBA00022475"/>
    </source>
</evidence>
<name>A0A7X3K318_9HYPH</name>
<evidence type="ECO:0000259" key="11">
    <source>
        <dbReference type="PROSITE" id="PS50111"/>
    </source>
</evidence>
<accession>A0A7X3K318</accession>
<dbReference type="SUPFAM" id="SSF58104">
    <property type="entry name" value="Methyl-accepting chemotaxis protein (MCP) signaling domain"/>
    <property type="match status" value="1"/>
</dbReference>
<keyword evidence="14" id="KW-1185">Reference proteome</keyword>
<dbReference type="InterPro" id="IPR003660">
    <property type="entry name" value="HAMP_dom"/>
</dbReference>
<dbReference type="GO" id="GO:0006935">
    <property type="term" value="P:chemotaxis"/>
    <property type="evidence" value="ECO:0007669"/>
    <property type="project" value="UniProtKB-KW"/>
</dbReference>
<dbReference type="SMART" id="SM00283">
    <property type="entry name" value="MA"/>
    <property type="match status" value="1"/>
</dbReference>
<dbReference type="InterPro" id="IPR033480">
    <property type="entry name" value="sCache_2"/>
</dbReference>
<dbReference type="InterPro" id="IPR004089">
    <property type="entry name" value="MCPsignal_dom"/>
</dbReference>
<evidence type="ECO:0000313" key="13">
    <source>
        <dbReference type="EMBL" id="MVS98826.1"/>
    </source>
</evidence>